<keyword evidence="14" id="KW-1185">Reference proteome</keyword>
<comment type="pathway">
    <text evidence="9">Phospholipid metabolism; phosphatidylethanolamine biosynthesis; phosphatidylethanolamine from ethanolamine: step 2/3.</text>
</comment>
<keyword evidence="7" id="KW-0594">Phospholipid biosynthesis</keyword>
<keyword evidence="8" id="KW-1208">Phospholipid metabolism</keyword>
<evidence type="ECO:0000256" key="6">
    <source>
        <dbReference type="ARBA" id="ARBA00023098"/>
    </source>
</evidence>
<comment type="pathway">
    <text evidence="1">Lipid metabolism.</text>
</comment>
<evidence type="ECO:0000256" key="7">
    <source>
        <dbReference type="ARBA" id="ARBA00023209"/>
    </source>
</evidence>
<reference evidence="13" key="1">
    <citation type="submission" date="2021-04" db="EMBL/GenBank/DDBJ databases">
        <authorList>
            <consortium name="Wellcome Sanger Institute Data Sharing"/>
        </authorList>
    </citation>
    <scope>NUCLEOTIDE SEQUENCE [LARGE SCALE GENOMIC DNA]</scope>
</reference>
<keyword evidence="3" id="KW-0444">Lipid biosynthesis</keyword>
<evidence type="ECO:0000256" key="9">
    <source>
        <dbReference type="ARBA" id="ARBA00024191"/>
    </source>
</evidence>
<keyword evidence="5" id="KW-0548">Nucleotidyltransferase</keyword>
<protein>
    <recommendedName>
        <fullName evidence="10">ethanolamine-phosphate cytidylyltransferase</fullName>
        <ecNumber evidence="10">2.7.7.14</ecNumber>
    </recommendedName>
    <alternativeName>
        <fullName evidence="11">CTP:phosphoethanolamine cytidylyltransferase</fullName>
    </alternativeName>
</protein>
<dbReference type="EC" id="2.7.7.14" evidence="10"/>
<evidence type="ECO:0000256" key="4">
    <source>
        <dbReference type="ARBA" id="ARBA00022679"/>
    </source>
</evidence>
<dbReference type="GO" id="GO:0004306">
    <property type="term" value="F:ethanolamine-phosphate cytidylyltransferase activity"/>
    <property type="evidence" value="ECO:0007669"/>
    <property type="project" value="UniProtKB-EC"/>
</dbReference>
<dbReference type="GeneTree" id="ENSGT00550000075065"/>
<evidence type="ECO:0000256" key="2">
    <source>
        <dbReference type="ARBA" id="ARBA00010101"/>
    </source>
</evidence>
<dbReference type="Gene3D" id="3.40.50.620">
    <property type="entry name" value="HUPs"/>
    <property type="match status" value="2"/>
</dbReference>
<evidence type="ECO:0000256" key="10">
    <source>
        <dbReference type="ARBA" id="ARBA00024221"/>
    </source>
</evidence>
<dbReference type="AlphaFoldDB" id="A0A671YTI3"/>
<dbReference type="InterPro" id="IPR044608">
    <property type="entry name" value="Ect1/PCYT2"/>
</dbReference>
<reference evidence="13" key="2">
    <citation type="submission" date="2025-08" db="UniProtKB">
        <authorList>
            <consortium name="Ensembl"/>
        </authorList>
    </citation>
    <scope>IDENTIFICATION</scope>
</reference>
<dbReference type="InterPro" id="IPR014729">
    <property type="entry name" value="Rossmann-like_a/b/a_fold"/>
</dbReference>
<dbReference type="GO" id="GO:0006646">
    <property type="term" value="P:phosphatidylethanolamine biosynthetic process"/>
    <property type="evidence" value="ECO:0007669"/>
    <property type="project" value="UniProtKB-UniPathway"/>
</dbReference>
<dbReference type="Proteomes" id="UP000472265">
    <property type="component" value="Chromosome 23"/>
</dbReference>
<dbReference type="PANTHER" id="PTHR45780">
    <property type="entry name" value="ETHANOLAMINE-PHOSPHATE CYTIDYLYLTRANSFERASE"/>
    <property type="match status" value="1"/>
</dbReference>
<evidence type="ECO:0000256" key="1">
    <source>
        <dbReference type="ARBA" id="ARBA00005189"/>
    </source>
</evidence>
<sequence>MVHYGHSNQLRQAKAMGDYLIVGVHTDSEIAKHKGPPVFTQAERYKMVRAIKWVDEVVEGAPYVTTLGTLDKYNCDFCVHGVADTSSVSCASDYQQHTDNFGKKGHSPWTGVSQFLQTSQKIIQFASGQEPQPGDTIIYVAGAFDLFHIGHVDFLEAVHKLAEKPYIIVGLHFDQEVNRYKGKNYPIMNVHERTLSVLACRYVSEVVIGAPFAVTKDLLDHFKVDLVCHGKTEIYPDKDGSDPYAEPRRKGILRTVDSGNSLTTDAIVQRIIKNRLLFEARNQKKEAKEIAVIQAMKRKEEEKTKERAQAVL</sequence>
<accession>A0A671YTI3</accession>
<dbReference type="CDD" id="cd02173">
    <property type="entry name" value="ECT"/>
    <property type="match status" value="1"/>
</dbReference>
<evidence type="ECO:0000256" key="8">
    <source>
        <dbReference type="ARBA" id="ARBA00023264"/>
    </source>
</evidence>
<dbReference type="PANTHER" id="PTHR45780:SF2">
    <property type="entry name" value="ETHANOLAMINE-PHOSPHATE CYTIDYLYLTRANSFERASE"/>
    <property type="match status" value="1"/>
</dbReference>
<organism evidence="13 14">
    <name type="scientific">Sparus aurata</name>
    <name type="common">Gilthead sea bream</name>
    <dbReference type="NCBI Taxonomy" id="8175"/>
    <lineage>
        <taxon>Eukaryota</taxon>
        <taxon>Metazoa</taxon>
        <taxon>Chordata</taxon>
        <taxon>Craniata</taxon>
        <taxon>Vertebrata</taxon>
        <taxon>Euteleostomi</taxon>
        <taxon>Actinopterygii</taxon>
        <taxon>Neopterygii</taxon>
        <taxon>Teleostei</taxon>
        <taxon>Neoteleostei</taxon>
        <taxon>Acanthomorphata</taxon>
        <taxon>Eupercaria</taxon>
        <taxon>Spariformes</taxon>
        <taxon>Sparidae</taxon>
        <taxon>Sparus</taxon>
    </lineage>
</organism>
<dbReference type="InterPro" id="IPR004821">
    <property type="entry name" value="Cyt_trans-like"/>
</dbReference>
<dbReference type="Pfam" id="PF01467">
    <property type="entry name" value="CTP_transf_like"/>
    <property type="match status" value="2"/>
</dbReference>
<feature type="domain" description="Cytidyltransferase-like" evidence="12">
    <location>
        <begin position="1"/>
        <end position="88"/>
    </location>
</feature>
<evidence type="ECO:0000313" key="13">
    <source>
        <dbReference type="Ensembl" id="ENSSAUP00010066143.1"/>
    </source>
</evidence>
<keyword evidence="4" id="KW-0808">Transferase</keyword>
<dbReference type="NCBIfam" id="TIGR00125">
    <property type="entry name" value="cyt_tran_rel"/>
    <property type="match status" value="2"/>
</dbReference>
<gene>
    <name evidence="13" type="primary">PCYT2</name>
</gene>
<reference evidence="13" key="3">
    <citation type="submission" date="2025-09" db="UniProtKB">
        <authorList>
            <consortium name="Ensembl"/>
        </authorList>
    </citation>
    <scope>IDENTIFICATION</scope>
</reference>
<evidence type="ECO:0000256" key="5">
    <source>
        <dbReference type="ARBA" id="ARBA00022695"/>
    </source>
</evidence>
<evidence type="ECO:0000313" key="14">
    <source>
        <dbReference type="Proteomes" id="UP000472265"/>
    </source>
</evidence>
<dbReference type="GO" id="GO:0005737">
    <property type="term" value="C:cytoplasm"/>
    <property type="evidence" value="ECO:0007669"/>
    <property type="project" value="TreeGrafter"/>
</dbReference>
<evidence type="ECO:0000259" key="12">
    <source>
        <dbReference type="Pfam" id="PF01467"/>
    </source>
</evidence>
<feature type="domain" description="Cytidyltransferase-like" evidence="12">
    <location>
        <begin position="140"/>
        <end position="232"/>
    </location>
</feature>
<proteinExistence type="inferred from homology"/>
<dbReference type="SUPFAM" id="SSF52374">
    <property type="entry name" value="Nucleotidylyl transferase"/>
    <property type="match status" value="2"/>
</dbReference>
<dbReference type="UniPathway" id="UPA00558">
    <property type="reaction ID" value="UER00742"/>
</dbReference>
<keyword evidence="6" id="KW-0443">Lipid metabolism</keyword>
<dbReference type="Ensembl" id="ENSSAUT00010069265.1">
    <property type="protein sequence ID" value="ENSSAUP00010066143.1"/>
    <property type="gene ID" value="ENSSAUG00010026406.1"/>
</dbReference>
<comment type="similarity">
    <text evidence="2">Belongs to the cytidylyltransferase family.</text>
</comment>
<evidence type="ECO:0000256" key="3">
    <source>
        <dbReference type="ARBA" id="ARBA00022516"/>
    </source>
</evidence>
<evidence type="ECO:0000256" key="11">
    <source>
        <dbReference type="ARBA" id="ARBA00031473"/>
    </source>
</evidence>
<name>A0A671YTI3_SPAAU</name>